<dbReference type="GO" id="GO:0005634">
    <property type="term" value="C:nucleus"/>
    <property type="evidence" value="ECO:0007669"/>
    <property type="project" value="TreeGrafter"/>
</dbReference>
<proteinExistence type="inferred from homology"/>
<dbReference type="CDD" id="cd03586">
    <property type="entry name" value="PolY_Pol_IV_kappa"/>
    <property type="match status" value="1"/>
</dbReference>
<evidence type="ECO:0000256" key="3">
    <source>
        <dbReference type="SAM" id="MobiDB-lite"/>
    </source>
</evidence>
<dbReference type="Gene3D" id="3.40.1170.60">
    <property type="match status" value="1"/>
</dbReference>
<dbReference type="InterPro" id="IPR022880">
    <property type="entry name" value="DNApol_IV"/>
</dbReference>
<dbReference type="Proteomes" id="UP000037460">
    <property type="component" value="Unassembled WGS sequence"/>
</dbReference>
<dbReference type="GO" id="GO:0042276">
    <property type="term" value="P:error-prone translesion synthesis"/>
    <property type="evidence" value="ECO:0007669"/>
    <property type="project" value="TreeGrafter"/>
</dbReference>
<dbReference type="AlphaFoldDB" id="A0A0M0JUM1"/>
<dbReference type="InterPro" id="IPR043502">
    <property type="entry name" value="DNA/RNA_pol_sf"/>
</dbReference>
<dbReference type="SUPFAM" id="SSF56672">
    <property type="entry name" value="DNA/RNA polymerases"/>
    <property type="match status" value="1"/>
</dbReference>
<feature type="domain" description="UmuC" evidence="4">
    <location>
        <begin position="101"/>
        <end position="287"/>
    </location>
</feature>
<dbReference type="InterPro" id="IPR001126">
    <property type="entry name" value="UmuC"/>
</dbReference>
<dbReference type="PANTHER" id="PTHR11076">
    <property type="entry name" value="DNA REPAIR POLYMERASE UMUC / TRANSFERASE FAMILY MEMBER"/>
    <property type="match status" value="1"/>
</dbReference>
<dbReference type="Pfam" id="PF00817">
    <property type="entry name" value="IMS"/>
    <property type="match status" value="1"/>
</dbReference>
<name>A0A0M0JUM1_9EUKA</name>
<dbReference type="InterPro" id="IPR050116">
    <property type="entry name" value="DNA_polymerase-Y"/>
</dbReference>
<dbReference type="Gene3D" id="3.30.70.270">
    <property type="match status" value="1"/>
</dbReference>
<gene>
    <name evidence="5" type="ORF">Ctob_007504</name>
</gene>
<dbReference type="GO" id="GO:0006281">
    <property type="term" value="P:DNA repair"/>
    <property type="evidence" value="ECO:0007669"/>
    <property type="project" value="InterPro"/>
</dbReference>
<dbReference type="Gene3D" id="1.10.150.810">
    <property type="match status" value="1"/>
</dbReference>
<evidence type="ECO:0000256" key="1">
    <source>
        <dbReference type="ARBA" id="ARBA00010945"/>
    </source>
</evidence>
<dbReference type="InterPro" id="IPR043128">
    <property type="entry name" value="Rev_trsase/Diguanyl_cyclase"/>
</dbReference>
<reference evidence="6" key="1">
    <citation type="journal article" date="2015" name="PLoS Genet.">
        <title>Genome Sequence and Transcriptome Analyses of Chrysochromulina tobin: Metabolic Tools for Enhanced Algal Fitness in the Prominent Order Prymnesiales (Haptophyceae).</title>
        <authorList>
            <person name="Hovde B.T."/>
            <person name="Deodato C.R."/>
            <person name="Hunsperger H.M."/>
            <person name="Ryken S.A."/>
            <person name="Yost W."/>
            <person name="Jha R.K."/>
            <person name="Patterson J."/>
            <person name="Monnat R.J. Jr."/>
            <person name="Barlow S.B."/>
            <person name="Starkenburg S.R."/>
            <person name="Cattolico R.A."/>
        </authorList>
    </citation>
    <scope>NUCLEOTIDE SEQUENCE</scope>
    <source>
        <strain evidence="6">CCMP291</strain>
    </source>
</reference>
<dbReference type="PANTHER" id="PTHR11076:SF33">
    <property type="entry name" value="DNA POLYMERASE KAPPA"/>
    <property type="match status" value="1"/>
</dbReference>
<evidence type="ECO:0000313" key="5">
    <source>
        <dbReference type="EMBL" id="KOO30386.1"/>
    </source>
</evidence>
<evidence type="ECO:0000313" key="6">
    <source>
        <dbReference type="Proteomes" id="UP000037460"/>
    </source>
</evidence>
<protein>
    <recommendedName>
        <fullName evidence="2">DNA polymerase kappa</fullName>
    </recommendedName>
</protein>
<dbReference type="InterPro" id="IPR024728">
    <property type="entry name" value="PolY_HhH_motif"/>
</dbReference>
<dbReference type="GO" id="GO:0003887">
    <property type="term" value="F:DNA-directed DNA polymerase activity"/>
    <property type="evidence" value="ECO:0007669"/>
    <property type="project" value="InterPro"/>
</dbReference>
<evidence type="ECO:0000259" key="4">
    <source>
        <dbReference type="PROSITE" id="PS50173"/>
    </source>
</evidence>
<organism evidence="5 6">
    <name type="scientific">Chrysochromulina tobinii</name>
    <dbReference type="NCBI Taxonomy" id="1460289"/>
    <lineage>
        <taxon>Eukaryota</taxon>
        <taxon>Haptista</taxon>
        <taxon>Haptophyta</taxon>
        <taxon>Prymnesiophyceae</taxon>
        <taxon>Prymnesiales</taxon>
        <taxon>Chrysochromulinaceae</taxon>
        <taxon>Chrysochromulina</taxon>
    </lineage>
</organism>
<keyword evidence="6" id="KW-1185">Reference proteome</keyword>
<evidence type="ECO:0000256" key="2">
    <source>
        <dbReference type="ARBA" id="ARBA00016178"/>
    </source>
</evidence>
<dbReference type="OrthoDB" id="1747274at2759"/>
<comment type="caution">
    <text evidence="5">The sequence shown here is derived from an EMBL/GenBank/DDBJ whole genome shotgun (WGS) entry which is preliminary data.</text>
</comment>
<dbReference type="EMBL" id="JWZX01002238">
    <property type="protein sequence ID" value="KOO30386.1"/>
    <property type="molecule type" value="Genomic_DNA"/>
</dbReference>
<dbReference type="PROSITE" id="PS50173">
    <property type="entry name" value="UMUC"/>
    <property type="match status" value="1"/>
</dbReference>
<comment type="similarity">
    <text evidence="1">Belongs to the DNA polymerase type-Y family.</text>
</comment>
<accession>A0A0M0JUM1</accession>
<feature type="region of interest" description="Disordered" evidence="3">
    <location>
        <begin position="332"/>
        <end position="364"/>
    </location>
</feature>
<dbReference type="FunFam" id="1.10.150.810:FF:000003">
    <property type="entry name" value="DNA polymerase kappa subunit"/>
    <property type="match status" value="1"/>
</dbReference>
<dbReference type="Gene3D" id="1.10.150.20">
    <property type="entry name" value="5' to 3' exonuclease, C-terminal subdomain"/>
    <property type="match status" value="1"/>
</dbReference>
<dbReference type="Pfam" id="PF11798">
    <property type="entry name" value="IMS_HHH"/>
    <property type="match status" value="1"/>
</dbReference>
<sequence length="364" mass="40009">MATVRISAAAAPSSFSTLFTHEKAGMSNVDKEKIKRIVYEMSKDSAHFKEQERRDQRVTEHINACRERHQRIGADELKSHEQRADRLLVELDGHRNLERTWACVDMDAFFAACEALEDPSLRGDVVFAVGGTSMISTASYAARRYGVRSAMPGFIAQRLCREAGVSLRFVPVDFPKYLKFAELARTAFRLFDPHFIAASCDEAFLDLTDYCAHHAISGAEAATRLRHQVLEATRGLTCSVGIASSRMLAKIASDVNKPNGQYVVPAEREAIVSFIGPMPLRKIPGIGRVTERVLREVLGAETCAELLAKRAALCALFTARVAREHLSALLGIGGEGPPPLQREGEPSQKGVSQERTFEPTGAPL</sequence>